<evidence type="ECO:0000313" key="2">
    <source>
        <dbReference type="EMBL" id="PRY64298.1"/>
    </source>
</evidence>
<keyword evidence="1" id="KW-1133">Transmembrane helix</keyword>
<proteinExistence type="predicted"/>
<sequence length="214" mass="23352">MQLAGDCELLDSIVGQLDLEPFRSEKFQLAEYLALRDGGNEKREDRFAAAQERHNIVAIRDVCQRGIGNSVVVVVVVVVSVVVSVNIGTSIHRCRGSVQVGRAWVGVSVTCVGRNRVDPEQRAHEGRKPVDDFDALHAHRLWRTVDQHGATSGACNTRYTSSARYTSNTRCASSTGRATEQRAALKSEQGDGVQIENPREAFPGGVFVGHAKQN</sequence>
<accession>A0A2T0V2L1</accession>
<dbReference type="AlphaFoldDB" id="A0A2T0V2L1"/>
<keyword evidence="1" id="KW-0472">Membrane</keyword>
<gene>
    <name evidence="2" type="ORF">B0I08_1135</name>
</gene>
<keyword evidence="1" id="KW-0812">Transmembrane</keyword>
<dbReference type="Proteomes" id="UP000237983">
    <property type="component" value="Unassembled WGS sequence"/>
</dbReference>
<feature type="transmembrane region" description="Helical" evidence="1">
    <location>
        <begin position="67"/>
        <end position="87"/>
    </location>
</feature>
<evidence type="ECO:0000313" key="3">
    <source>
        <dbReference type="Proteomes" id="UP000237983"/>
    </source>
</evidence>
<organism evidence="2 3">
    <name type="scientific">Glaciihabitans tibetensis</name>
    <dbReference type="NCBI Taxonomy" id="1266600"/>
    <lineage>
        <taxon>Bacteria</taxon>
        <taxon>Bacillati</taxon>
        <taxon>Actinomycetota</taxon>
        <taxon>Actinomycetes</taxon>
        <taxon>Micrococcales</taxon>
        <taxon>Microbacteriaceae</taxon>
        <taxon>Glaciihabitans</taxon>
    </lineage>
</organism>
<comment type="caution">
    <text evidence="2">The sequence shown here is derived from an EMBL/GenBank/DDBJ whole genome shotgun (WGS) entry which is preliminary data.</text>
</comment>
<name>A0A2T0V2L1_9MICO</name>
<dbReference type="EMBL" id="PVTL01000013">
    <property type="protein sequence ID" value="PRY64298.1"/>
    <property type="molecule type" value="Genomic_DNA"/>
</dbReference>
<evidence type="ECO:0000256" key="1">
    <source>
        <dbReference type="SAM" id="Phobius"/>
    </source>
</evidence>
<protein>
    <submittedName>
        <fullName evidence="2">Uncharacterized protein</fullName>
    </submittedName>
</protein>
<reference evidence="2 3" key="1">
    <citation type="submission" date="2018-03" db="EMBL/GenBank/DDBJ databases">
        <title>Genomic Encyclopedia of Type Strains, Phase III (KMG-III): the genomes of soil and plant-associated and newly described type strains.</title>
        <authorList>
            <person name="Whitman W."/>
        </authorList>
    </citation>
    <scope>NUCLEOTIDE SEQUENCE [LARGE SCALE GENOMIC DNA]</scope>
    <source>
        <strain evidence="2 3">CGMCC 1.12484</strain>
    </source>
</reference>
<keyword evidence="3" id="KW-1185">Reference proteome</keyword>